<protein>
    <submittedName>
        <fullName evidence="4">AMP-binding protein</fullName>
    </submittedName>
</protein>
<dbReference type="EMBL" id="JAFLND010000001">
    <property type="protein sequence ID" value="MBO0329927.1"/>
    <property type="molecule type" value="Genomic_DNA"/>
</dbReference>
<dbReference type="PROSITE" id="PS00455">
    <property type="entry name" value="AMP_BINDING"/>
    <property type="match status" value="1"/>
</dbReference>
<dbReference type="InterPro" id="IPR020845">
    <property type="entry name" value="AMP-binding_CS"/>
</dbReference>
<dbReference type="Pfam" id="PF23562">
    <property type="entry name" value="AMP-binding_C_3"/>
    <property type="match status" value="1"/>
</dbReference>
<dbReference type="SUPFAM" id="SSF56801">
    <property type="entry name" value="Acetyl-CoA synthetase-like"/>
    <property type="match status" value="1"/>
</dbReference>
<evidence type="ECO:0000256" key="2">
    <source>
        <dbReference type="ARBA" id="ARBA00022840"/>
    </source>
</evidence>
<dbReference type="Pfam" id="PF00501">
    <property type="entry name" value="AMP-binding"/>
    <property type="match status" value="1"/>
</dbReference>
<dbReference type="PANTHER" id="PTHR43272">
    <property type="entry name" value="LONG-CHAIN-FATTY-ACID--COA LIGASE"/>
    <property type="match status" value="1"/>
</dbReference>
<keyword evidence="1" id="KW-0547">Nucleotide-binding</keyword>
<dbReference type="Gene3D" id="3.40.50.12780">
    <property type="entry name" value="N-terminal domain of ligase-like"/>
    <property type="match status" value="1"/>
</dbReference>
<dbReference type="PANTHER" id="PTHR43272:SF33">
    <property type="entry name" value="AMP-BINDING DOMAIN-CONTAINING PROTEIN-RELATED"/>
    <property type="match status" value="1"/>
</dbReference>
<dbReference type="InterPro" id="IPR042099">
    <property type="entry name" value="ANL_N_sf"/>
</dbReference>
<evidence type="ECO:0000313" key="4">
    <source>
        <dbReference type="EMBL" id="MBO0329927.1"/>
    </source>
</evidence>
<keyword evidence="5" id="KW-1185">Reference proteome</keyword>
<dbReference type="InterPro" id="IPR000873">
    <property type="entry name" value="AMP-dep_synth/lig_dom"/>
</dbReference>
<sequence>METFKTPLEAFLHWLQKDPNHIFLRQPINRKFIEYSRQDAFDEALKIAGALHDMGLKRGDHVALLSKNCAHWFMADLAIMLGGFISVPLYPTLDGESIREILVHSESKAIIVGKLDDYGSQKPGIPHIPKIGVALYGTQDDHIWEDIVKIPTDFQPFEQNPEDLITIMYTSGTTGNPKGVMHKVKSFNQVTNTGVEVLNIKNQSKMFSYLPLSHIAERIGIEMVCLYTGSTASFPESLETFPEDLASVQPDTFFAVPRIWQKFKEGVLQKIPQKKLDILLSIPVINSIIRKKIVHKLGLSKASFCGSGAAPLAVSLQNWYKKLSIEIQQCYGMTEDCILSHFNLPTTNKFGTVGKPLPGVTSKLSPEGEILIKSEALMVGYFKSPEQTAAMFTEDGFLKTGDLGEFDHDGFLSIVGRIKDQFKTDKGKYVTPSPIELELSKNTDLEHICLVGTGISQPIVLIIPSEAGWAKGKELLNSSILASINALNPQLKKHEKIEKAVVMKENWTVDNGLMTPSMKIRRNRIEAIHQPMYLDWFSRKERVVYESDQ</sequence>
<evidence type="ECO:0000313" key="5">
    <source>
        <dbReference type="Proteomes" id="UP000664163"/>
    </source>
</evidence>
<organism evidence="4 5">
    <name type="scientific">[Muricauda] lutisoli</name>
    <dbReference type="NCBI Taxonomy" id="2816035"/>
    <lineage>
        <taxon>Bacteria</taxon>
        <taxon>Pseudomonadati</taxon>
        <taxon>Bacteroidota</taxon>
        <taxon>Flavobacteriia</taxon>
        <taxon>Flavobacteriales</taxon>
        <taxon>Flavobacteriaceae</taxon>
        <taxon>Allomuricauda</taxon>
    </lineage>
</organism>
<accession>A0ABS3EUW5</accession>
<reference evidence="4 5" key="1">
    <citation type="submission" date="2021-03" db="EMBL/GenBank/DDBJ databases">
        <title>Muricauda sp. CAU 1631 isolated from Incheon.</title>
        <authorList>
            <person name="Kim W."/>
        </authorList>
    </citation>
    <scope>NUCLEOTIDE SEQUENCE [LARGE SCALE GENOMIC DNA]</scope>
    <source>
        <strain evidence="4 5">CAU 1631</strain>
    </source>
</reference>
<feature type="domain" description="AMP-dependent synthetase/ligase" evidence="3">
    <location>
        <begin position="13"/>
        <end position="382"/>
    </location>
</feature>
<name>A0ABS3EUW5_9FLAO</name>
<comment type="caution">
    <text evidence="4">The sequence shown here is derived from an EMBL/GenBank/DDBJ whole genome shotgun (WGS) entry which is preliminary data.</text>
</comment>
<dbReference type="Proteomes" id="UP000664163">
    <property type="component" value="Unassembled WGS sequence"/>
</dbReference>
<dbReference type="RefSeq" id="WP_207070370.1">
    <property type="nucleotide sequence ID" value="NZ_JAFLND010000001.1"/>
</dbReference>
<proteinExistence type="predicted"/>
<keyword evidence="2" id="KW-0067">ATP-binding</keyword>
<evidence type="ECO:0000259" key="3">
    <source>
        <dbReference type="Pfam" id="PF00501"/>
    </source>
</evidence>
<evidence type="ECO:0000256" key="1">
    <source>
        <dbReference type="ARBA" id="ARBA00022741"/>
    </source>
</evidence>
<gene>
    <name evidence="4" type="ORF">J0X13_05165</name>
</gene>